<keyword evidence="2" id="KW-1185">Reference proteome</keyword>
<organism evidence="1 2">
    <name type="scientific">Thalassoglobus neptunius</name>
    <dbReference type="NCBI Taxonomy" id="1938619"/>
    <lineage>
        <taxon>Bacteria</taxon>
        <taxon>Pseudomonadati</taxon>
        <taxon>Planctomycetota</taxon>
        <taxon>Planctomycetia</taxon>
        <taxon>Planctomycetales</taxon>
        <taxon>Planctomycetaceae</taxon>
        <taxon>Thalassoglobus</taxon>
    </lineage>
</organism>
<evidence type="ECO:0000313" key="1">
    <source>
        <dbReference type="EMBL" id="TWT29739.1"/>
    </source>
</evidence>
<name>A0A5C5UV95_9PLAN</name>
<reference evidence="1 2" key="1">
    <citation type="submission" date="2019-02" db="EMBL/GenBank/DDBJ databases">
        <title>Deep-cultivation of Planctomycetes and their phenomic and genomic characterization uncovers novel biology.</title>
        <authorList>
            <person name="Wiegand S."/>
            <person name="Jogler M."/>
            <person name="Boedeker C."/>
            <person name="Pinto D."/>
            <person name="Vollmers J."/>
            <person name="Rivas-Marin E."/>
            <person name="Kohn T."/>
            <person name="Peeters S.H."/>
            <person name="Heuer A."/>
            <person name="Rast P."/>
            <person name="Oberbeckmann S."/>
            <person name="Bunk B."/>
            <person name="Jeske O."/>
            <person name="Meyerdierks A."/>
            <person name="Storesund J.E."/>
            <person name="Kallscheuer N."/>
            <person name="Luecker S."/>
            <person name="Lage O.M."/>
            <person name="Pohl T."/>
            <person name="Merkel B.J."/>
            <person name="Hornburger P."/>
            <person name="Mueller R.-W."/>
            <person name="Bruemmer F."/>
            <person name="Labrenz M."/>
            <person name="Spormann A.M."/>
            <person name="Op Den Camp H."/>
            <person name="Overmann J."/>
            <person name="Amann R."/>
            <person name="Jetten M.S.M."/>
            <person name="Mascher T."/>
            <person name="Medema M.H."/>
            <person name="Devos D.P."/>
            <person name="Kaster A.-K."/>
            <person name="Ovreas L."/>
            <person name="Rohde M."/>
            <person name="Galperin M.Y."/>
            <person name="Jogler C."/>
        </authorList>
    </citation>
    <scope>NUCLEOTIDE SEQUENCE [LARGE SCALE GENOMIC DNA]</scope>
    <source>
        <strain evidence="1 2">KOR42</strain>
    </source>
</reference>
<dbReference type="EMBL" id="SIHI01000118">
    <property type="protein sequence ID" value="TWT29739.1"/>
    <property type="molecule type" value="Genomic_DNA"/>
</dbReference>
<accession>A0A5C5UV95</accession>
<comment type="caution">
    <text evidence="1">The sequence shown here is derived from an EMBL/GenBank/DDBJ whole genome shotgun (WGS) entry which is preliminary data.</text>
</comment>
<proteinExistence type="predicted"/>
<dbReference type="Proteomes" id="UP000317243">
    <property type="component" value="Unassembled WGS sequence"/>
</dbReference>
<protein>
    <submittedName>
        <fullName evidence="1">Uncharacterized protein</fullName>
    </submittedName>
</protein>
<sequence>MAFLLVKSERAVIEAVLNNNPHVNIAGDWHSEKVSFLKEISRKRGWSEDNVVIQSYKNDLMYQGPANLIQITLSSGDILKGKLQGLGFQVSSKSLDGPTVENDLFVKQLVSAIRNVSPNAEVRIG</sequence>
<gene>
    <name evidence="1" type="ORF">KOR42_55060</name>
</gene>
<evidence type="ECO:0000313" key="2">
    <source>
        <dbReference type="Proteomes" id="UP000317243"/>
    </source>
</evidence>
<dbReference type="RefSeq" id="WP_146512709.1">
    <property type="nucleotide sequence ID" value="NZ_SIHI01000118.1"/>
</dbReference>
<dbReference type="AlphaFoldDB" id="A0A5C5UV95"/>